<dbReference type="EMBL" id="BAABAS010000028">
    <property type="protein sequence ID" value="GAA4241581.1"/>
    <property type="molecule type" value="Genomic_DNA"/>
</dbReference>
<comment type="caution">
    <text evidence="2">The sequence shown here is derived from an EMBL/GenBank/DDBJ whole genome shotgun (WGS) entry which is preliminary data.</text>
</comment>
<organism evidence="2 3">
    <name type="scientific">Actinomadura meridiana</name>
    <dbReference type="NCBI Taxonomy" id="559626"/>
    <lineage>
        <taxon>Bacteria</taxon>
        <taxon>Bacillati</taxon>
        <taxon>Actinomycetota</taxon>
        <taxon>Actinomycetes</taxon>
        <taxon>Streptosporangiales</taxon>
        <taxon>Thermomonosporaceae</taxon>
        <taxon>Actinomadura</taxon>
    </lineage>
</organism>
<evidence type="ECO:0000313" key="3">
    <source>
        <dbReference type="Proteomes" id="UP001501710"/>
    </source>
</evidence>
<accession>A0ABP8CNV3</accession>
<keyword evidence="1" id="KW-1133">Transmembrane helix</keyword>
<evidence type="ECO:0000313" key="2">
    <source>
        <dbReference type="EMBL" id="GAA4241581.1"/>
    </source>
</evidence>
<protein>
    <recommendedName>
        <fullName evidence="4">Integral membrane protein</fullName>
    </recommendedName>
</protein>
<sequence length="114" mass="12693">MSSRGLARLRAAWLVFARLAIMGVVDDEREDEAAELRRYEAEREVRRRRANAVSGRVATVASAAFLAFLTYDSVRTAVQARSRGDDWVYPPAVIAAICAVALVTLLTWAVRRVK</sequence>
<evidence type="ECO:0000256" key="1">
    <source>
        <dbReference type="SAM" id="Phobius"/>
    </source>
</evidence>
<reference evidence="3" key="1">
    <citation type="journal article" date="2019" name="Int. J. Syst. Evol. Microbiol.">
        <title>The Global Catalogue of Microorganisms (GCM) 10K type strain sequencing project: providing services to taxonomists for standard genome sequencing and annotation.</title>
        <authorList>
            <consortium name="The Broad Institute Genomics Platform"/>
            <consortium name="The Broad Institute Genome Sequencing Center for Infectious Disease"/>
            <person name="Wu L."/>
            <person name="Ma J."/>
        </authorList>
    </citation>
    <scope>NUCLEOTIDE SEQUENCE [LARGE SCALE GENOMIC DNA]</scope>
    <source>
        <strain evidence="3">JCM 17440</strain>
    </source>
</reference>
<evidence type="ECO:0008006" key="4">
    <source>
        <dbReference type="Google" id="ProtNLM"/>
    </source>
</evidence>
<gene>
    <name evidence="2" type="ORF">GCM10022254_71030</name>
</gene>
<keyword evidence="3" id="KW-1185">Reference proteome</keyword>
<keyword evidence="1" id="KW-0812">Transmembrane</keyword>
<dbReference type="Proteomes" id="UP001501710">
    <property type="component" value="Unassembled WGS sequence"/>
</dbReference>
<feature type="transmembrane region" description="Helical" evidence="1">
    <location>
        <begin position="53"/>
        <end position="71"/>
    </location>
</feature>
<name>A0ABP8CNV3_9ACTN</name>
<feature type="transmembrane region" description="Helical" evidence="1">
    <location>
        <begin position="91"/>
        <end position="110"/>
    </location>
</feature>
<proteinExistence type="predicted"/>
<keyword evidence="1" id="KW-0472">Membrane</keyword>